<sequence length="117" mass="13133">MAFRSVGIAMGIAVLVANNCFALSEEDYLKSINAEASKLSEPSRPAIPDKEAVEANKDFAQTTQPEFEALLKAKHRGTYSFYESLLEKDKVEVYEAFVDGASMRKIRGMIIDRKMHR</sequence>
<accession>A0A831NW19</accession>
<organism evidence="1">
    <name type="scientific">Thiolapillus brandeum</name>
    <dbReference type="NCBI Taxonomy" id="1076588"/>
    <lineage>
        <taxon>Bacteria</taxon>
        <taxon>Pseudomonadati</taxon>
        <taxon>Pseudomonadota</taxon>
        <taxon>Gammaproteobacteria</taxon>
        <taxon>Chromatiales</taxon>
        <taxon>Sedimenticolaceae</taxon>
        <taxon>Thiolapillus</taxon>
    </lineage>
</organism>
<reference evidence="1" key="1">
    <citation type="journal article" date="2020" name="mSystems">
        <title>Genome- and Community-Level Interaction Insights into Carbon Utilization and Element Cycling Functions of Hydrothermarchaeota in Hydrothermal Sediment.</title>
        <authorList>
            <person name="Zhou Z."/>
            <person name="Liu Y."/>
            <person name="Xu W."/>
            <person name="Pan J."/>
            <person name="Luo Z.H."/>
            <person name="Li M."/>
        </authorList>
    </citation>
    <scope>NUCLEOTIDE SEQUENCE [LARGE SCALE GENOMIC DNA]</scope>
    <source>
        <strain evidence="1">HyVt-26</strain>
    </source>
</reference>
<dbReference type="Proteomes" id="UP000885822">
    <property type="component" value="Unassembled WGS sequence"/>
</dbReference>
<dbReference type="EMBL" id="DRCV01000202">
    <property type="protein sequence ID" value="HDK38275.1"/>
    <property type="molecule type" value="Genomic_DNA"/>
</dbReference>
<proteinExistence type="predicted"/>
<evidence type="ECO:0000313" key="1">
    <source>
        <dbReference type="EMBL" id="HDK38275.1"/>
    </source>
</evidence>
<gene>
    <name evidence="1" type="ORF">ENG92_04590</name>
</gene>
<name>A0A831NW19_9GAMM</name>
<comment type="caution">
    <text evidence="1">The sequence shown here is derived from an EMBL/GenBank/DDBJ whole genome shotgun (WGS) entry which is preliminary data.</text>
</comment>
<dbReference type="AlphaFoldDB" id="A0A831NW19"/>
<protein>
    <submittedName>
        <fullName evidence="1">Uncharacterized protein</fullName>
    </submittedName>
</protein>